<dbReference type="Pfam" id="PF00233">
    <property type="entry name" value="PDEase_I"/>
    <property type="match status" value="1"/>
</dbReference>
<proteinExistence type="inferred from homology"/>
<reference evidence="5" key="1">
    <citation type="submission" date="2022-03" db="EMBL/GenBank/DDBJ databases">
        <title>Draft genome sequence of Aduncisulcus paluster, a free-living microaerophilic Fornicata.</title>
        <authorList>
            <person name="Yuyama I."/>
            <person name="Kume K."/>
            <person name="Tamura T."/>
            <person name="Inagaki Y."/>
            <person name="Hashimoto T."/>
        </authorList>
    </citation>
    <scope>NUCLEOTIDE SEQUENCE</scope>
    <source>
        <strain evidence="5">NY0171</strain>
    </source>
</reference>
<dbReference type="InterPro" id="IPR023174">
    <property type="entry name" value="PDEase_CS"/>
</dbReference>
<dbReference type="SUPFAM" id="SSF109604">
    <property type="entry name" value="HD-domain/PDEase-like"/>
    <property type="match status" value="1"/>
</dbReference>
<dbReference type="EMBL" id="BQXS01009989">
    <property type="protein sequence ID" value="GKT32445.1"/>
    <property type="molecule type" value="Genomic_DNA"/>
</dbReference>
<evidence type="ECO:0000259" key="4">
    <source>
        <dbReference type="Pfam" id="PF00233"/>
    </source>
</evidence>
<dbReference type="InterPro" id="IPR002073">
    <property type="entry name" value="PDEase_catalytic_dom"/>
</dbReference>
<dbReference type="Proteomes" id="UP001057375">
    <property type="component" value="Unassembled WGS sequence"/>
</dbReference>
<organism evidence="5 6">
    <name type="scientific">Aduncisulcus paluster</name>
    <dbReference type="NCBI Taxonomy" id="2918883"/>
    <lineage>
        <taxon>Eukaryota</taxon>
        <taxon>Metamonada</taxon>
        <taxon>Carpediemonas-like organisms</taxon>
        <taxon>Aduncisulcus</taxon>
    </lineage>
</organism>
<comment type="similarity">
    <text evidence="3">Belongs to the cyclic nucleotide phosphodiesterase family.</text>
</comment>
<evidence type="ECO:0000256" key="3">
    <source>
        <dbReference type="RuleBase" id="RU363067"/>
    </source>
</evidence>
<evidence type="ECO:0000256" key="2">
    <source>
        <dbReference type="ARBA" id="ARBA00022801"/>
    </source>
</evidence>
<sequence length="585" mass="65750">MGSYDGALSCPAPASIQFIPFRVSSILHFFYLCDINYSSFAHYHNPIHGSSHIQTTSLLISRLQHSAQILDSGIPIPSLTRGDKLILLMSSAGHDMNHPGLSQAFISSYQHPITFTHGPMSTLELHHSHHTLRAMEASGMFKITDDMDFETRNSIKIARSLVSKSIFRNILSTAMDQKFDFPSHVKNFSSFLSHFQEVEFYYHDKPSKKDSSNRLLNPIILSSISSFPRCDAFKAILYKSDMLHLFGWDSGEDEQHSSDYPQAPLRFELFEHAFSSTCSVIPSKFTPQQQEYQKQSTCSNIWTQIANDTQSCFNRIINIDKHGENDEMTNDMMNHLFENCWSTFQGPAIEFVSTIIMKIADIAGPASVSVLMSVLNGIAVLNEGREEGKAMLWAGEDINNIGVARMPAKSDDKISNEENLIEMNNNSGSNNSTVEYCEIIPTKNSESETVILSENPQYNNSDSCISISKEDSDILNRLECGFIDFLVLPFVQSICENIPWILPEEIKDMSDKVQIVCASELFITPSISATVIDGKCFLILGGKTSSEILIFSPEPVFSVQSRYNVPYTPRIHIFLKKIKNNFKES</sequence>
<accession>A0ABQ5KIU5</accession>
<dbReference type="PROSITE" id="PS00126">
    <property type="entry name" value="PDEASE_I_1"/>
    <property type="match status" value="1"/>
</dbReference>
<name>A0ABQ5KIU5_9EUKA</name>
<keyword evidence="6" id="KW-1185">Reference proteome</keyword>
<dbReference type="EC" id="3.1.4.-" evidence="3"/>
<dbReference type="PANTHER" id="PTHR11347">
    <property type="entry name" value="CYCLIC NUCLEOTIDE PHOSPHODIESTERASE"/>
    <property type="match status" value="1"/>
</dbReference>
<dbReference type="Gene3D" id="1.10.1300.10">
    <property type="entry name" value="3'5'-cyclic nucleotide phosphodiesterase, catalytic domain"/>
    <property type="match status" value="1"/>
</dbReference>
<evidence type="ECO:0000313" key="5">
    <source>
        <dbReference type="EMBL" id="GKT32445.1"/>
    </source>
</evidence>
<feature type="domain" description="PDEase" evidence="4">
    <location>
        <begin position="43"/>
        <end position="190"/>
    </location>
</feature>
<dbReference type="InterPro" id="IPR036971">
    <property type="entry name" value="PDEase_catalytic_dom_sf"/>
</dbReference>
<evidence type="ECO:0000313" key="6">
    <source>
        <dbReference type="Proteomes" id="UP001057375"/>
    </source>
</evidence>
<keyword evidence="2 3" id="KW-0378">Hydrolase</keyword>
<protein>
    <recommendedName>
        <fullName evidence="3">Phosphodiesterase</fullName>
        <ecNumber evidence="3">3.1.4.-</ecNumber>
    </recommendedName>
</protein>
<evidence type="ECO:0000256" key="1">
    <source>
        <dbReference type="ARBA" id="ARBA00022723"/>
    </source>
</evidence>
<comment type="caution">
    <text evidence="5">The sequence shown here is derived from an EMBL/GenBank/DDBJ whole genome shotgun (WGS) entry which is preliminary data.</text>
</comment>
<gene>
    <name evidence="5" type="ORF">ADUPG1_006605</name>
</gene>
<keyword evidence="1 3" id="KW-0479">Metal-binding</keyword>
<comment type="cofactor">
    <cofactor evidence="3">
        <name>a divalent metal cation</name>
        <dbReference type="ChEBI" id="CHEBI:60240"/>
    </cofactor>
    <text evidence="3">Binds 2 divalent metal cations per subunit. Site 1 may preferentially bind zinc ions, while site 2 has a preference for magnesium and/or manganese ions.</text>
</comment>